<dbReference type="PANTHER" id="PTHR34300:SF2">
    <property type="entry name" value="QUEUOSINE PRECURSOR TRANSPORTER-RELATED"/>
    <property type="match status" value="1"/>
</dbReference>
<protein>
    <recommendedName>
        <fullName evidence="1">Probable queuosine precursor transporter</fullName>
        <shortName evidence="1">Q precursor transporter</shortName>
    </recommendedName>
</protein>
<feature type="transmembrane region" description="Helical" evidence="1">
    <location>
        <begin position="91"/>
        <end position="112"/>
    </location>
</feature>
<name>A0A7W8J9Q3_9BACT</name>
<keyword evidence="1" id="KW-1003">Cell membrane</keyword>
<dbReference type="InterPro" id="IPR003744">
    <property type="entry name" value="YhhQ"/>
</dbReference>
<organism evidence="2 3">
    <name type="scientific">Tunturiibacter lichenicola</name>
    <dbReference type="NCBI Taxonomy" id="2051959"/>
    <lineage>
        <taxon>Bacteria</taxon>
        <taxon>Pseudomonadati</taxon>
        <taxon>Acidobacteriota</taxon>
        <taxon>Terriglobia</taxon>
        <taxon>Terriglobales</taxon>
        <taxon>Acidobacteriaceae</taxon>
        <taxon>Tunturiibacter</taxon>
    </lineage>
</organism>
<comment type="subcellular location">
    <subcellularLocation>
        <location evidence="1">Cell membrane</location>
        <topology evidence="1">Multi-pass membrane protein</topology>
    </subcellularLocation>
</comment>
<gene>
    <name evidence="2" type="ORF">HDF10_002070</name>
</gene>
<dbReference type="HAMAP" id="MF_02088">
    <property type="entry name" value="Q_prec_transport"/>
    <property type="match status" value="1"/>
</dbReference>
<sequence length="255" mass="27866">MPTQLQTIQPSATPSTPRSFKYLDALTTAFVVILLVSNLIAQKVCLLGPIAIGSWSIGPFAVSGAVLLFPITYIFGDVFTEVYGFAASRRAIWLGFFGTALLYLIGAIVIALPSAPGWHNQQAFSTVFGFIPRILAASLIAFWAGEFANSYTMARLKLFTNGRKLWTRTIGSTIVGQAVDTVLVITLTFGGIYPVRILLNIIVTGYALKVGYEVLATPITYLVINWLKRTEHADAFDRHQSFNPFSFAEKSSLDA</sequence>
<feature type="transmembrane region" description="Helical" evidence="1">
    <location>
        <begin position="197"/>
        <end position="224"/>
    </location>
</feature>
<proteinExistence type="inferred from homology"/>
<comment type="caution">
    <text evidence="2">The sequence shown here is derived from an EMBL/GenBank/DDBJ whole genome shotgun (WGS) entry which is preliminary data.</text>
</comment>
<feature type="transmembrane region" description="Helical" evidence="1">
    <location>
        <begin position="165"/>
        <end position="191"/>
    </location>
</feature>
<keyword evidence="1" id="KW-0812">Transmembrane</keyword>
<reference evidence="2 3" key="1">
    <citation type="submission" date="2020-08" db="EMBL/GenBank/DDBJ databases">
        <title>Genomic Encyclopedia of Type Strains, Phase IV (KMG-V): Genome sequencing to study the core and pangenomes of soil and plant-associated prokaryotes.</title>
        <authorList>
            <person name="Whitman W."/>
        </authorList>
    </citation>
    <scope>NUCLEOTIDE SEQUENCE [LARGE SCALE GENOMIC DNA]</scope>
    <source>
        <strain evidence="2 3">M8US30</strain>
    </source>
</reference>
<keyword evidence="1" id="KW-0472">Membrane</keyword>
<dbReference type="PANTHER" id="PTHR34300">
    <property type="entry name" value="QUEUOSINE PRECURSOR TRANSPORTER-RELATED"/>
    <property type="match status" value="1"/>
</dbReference>
<keyword evidence="1" id="KW-1133">Transmembrane helix</keyword>
<dbReference type="NCBIfam" id="TIGR00697">
    <property type="entry name" value="queuosine precursor transporter"/>
    <property type="match status" value="1"/>
</dbReference>
<evidence type="ECO:0000313" key="3">
    <source>
        <dbReference type="Proteomes" id="UP000569092"/>
    </source>
</evidence>
<dbReference type="Proteomes" id="UP000569092">
    <property type="component" value="Unassembled WGS sequence"/>
</dbReference>
<comment type="function">
    <text evidence="1">Involved in the import of queuosine (Q) precursors, required for Q precursor salvage.</text>
</comment>
<evidence type="ECO:0000256" key="1">
    <source>
        <dbReference type="HAMAP-Rule" id="MF_02088"/>
    </source>
</evidence>
<feature type="transmembrane region" description="Helical" evidence="1">
    <location>
        <begin position="60"/>
        <end position="79"/>
    </location>
</feature>
<evidence type="ECO:0000313" key="2">
    <source>
        <dbReference type="EMBL" id="MBB5344091.1"/>
    </source>
</evidence>
<comment type="similarity">
    <text evidence="1">Belongs to the vitamin uptake transporter (VUT/ECF) (TC 2.A.88) family. Q precursor transporter subfamily.</text>
</comment>
<dbReference type="GO" id="GO:0022857">
    <property type="term" value="F:transmembrane transporter activity"/>
    <property type="evidence" value="ECO:0007669"/>
    <property type="project" value="UniProtKB-UniRule"/>
</dbReference>
<keyword evidence="1" id="KW-0813">Transport</keyword>
<feature type="transmembrane region" description="Helical" evidence="1">
    <location>
        <begin position="124"/>
        <end position="144"/>
    </location>
</feature>
<dbReference type="Pfam" id="PF02592">
    <property type="entry name" value="Vut_1"/>
    <property type="match status" value="1"/>
</dbReference>
<dbReference type="EMBL" id="JACHDZ010000003">
    <property type="protein sequence ID" value="MBB5344091.1"/>
    <property type="molecule type" value="Genomic_DNA"/>
</dbReference>
<feature type="transmembrane region" description="Helical" evidence="1">
    <location>
        <begin position="20"/>
        <end position="40"/>
    </location>
</feature>
<accession>A0A7W8J9Q3</accession>
<dbReference type="GO" id="GO:0005886">
    <property type="term" value="C:plasma membrane"/>
    <property type="evidence" value="ECO:0007669"/>
    <property type="project" value="UniProtKB-SubCell"/>
</dbReference>
<dbReference type="AlphaFoldDB" id="A0A7W8J9Q3"/>